<accession>A0A5C3NMK0</accession>
<sequence>MFVYAYTMPAASSLRPLKSTHTGLRSCAPAAPPFTRDVGHTPRTRGQRLAMSETCTGLSTHGKHAWPDGRRPLGSRRVKTARECVSKCQCIPALGELTVQRSAGRTALCEIASSSRGRVRHIYSLLNVYQRKVEKRPPKTHRAWCQPPRRRSAANAAYPGRYPVPQWDEPKLRENARDDSTVSNHVVRKSHCTCTSRTLTHLPHAARTAAFAINCPTSLSANPG</sequence>
<organism evidence="2 3">
    <name type="scientific">Polyporus arcularius HHB13444</name>
    <dbReference type="NCBI Taxonomy" id="1314778"/>
    <lineage>
        <taxon>Eukaryota</taxon>
        <taxon>Fungi</taxon>
        <taxon>Dikarya</taxon>
        <taxon>Basidiomycota</taxon>
        <taxon>Agaricomycotina</taxon>
        <taxon>Agaricomycetes</taxon>
        <taxon>Polyporales</taxon>
        <taxon>Polyporaceae</taxon>
        <taxon>Polyporus</taxon>
    </lineage>
</organism>
<name>A0A5C3NMK0_9APHY</name>
<keyword evidence="3" id="KW-1185">Reference proteome</keyword>
<dbReference type="AlphaFoldDB" id="A0A5C3NMK0"/>
<gene>
    <name evidence="2" type="ORF">K466DRAFT_50719</name>
</gene>
<dbReference type="EMBL" id="ML212262">
    <property type="protein sequence ID" value="TFK78911.1"/>
    <property type="molecule type" value="Genomic_DNA"/>
</dbReference>
<reference evidence="2 3" key="1">
    <citation type="journal article" date="2019" name="Nat. Ecol. Evol.">
        <title>Megaphylogeny resolves global patterns of mushroom evolution.</title>
        <authorList>
            <person name="Varga T."/>
            <person name="Krizsan K."/>
            <person name="Foldi C."/>
            <person name="Dima B."/>
            <person name="Sanchez-Garcia M."/>
            <person name="Sanchez-Ramirez S."/>
            <person name="Szollosi G.J."/>
            <person name="Szarkandi J.G."/>
            <person name="Papp V."/>
            <person name="Albert L."/>
            <person name="Andreopoulos W."/>
            <person name="Angelini C."/>
            <person name="Antonin V."/>
            <person name="Barry K.W."/>
            <person name="Bougher N.L."/>
            <person name="Buchanan P."/>
            <person name="Buyck B."/>
            <person name="Bense V."/>
            <person name="Catcheside P."/>
            <person name="Chovatia M."/>
            <person name="Cooper J."/>
            <person name="Damon W."/>
            <person name="Desjardin D."/>
            <person name="Finy P."/>
            <person name="Geml J."/>
            <person name="Haridas S."/>
            <person name="Hughes K."/>
            <person name="Justo A."/>
            <person name="Karasinski D."/>
            <person name="Kautmanova I."/>
            <person name="Kiss B."/>
            <person name="Kocsube S."/>
            <person name="Kotiranta H."/>
            <person name="LaButti K.M."/>
            <person name="Lechner B.E."/>
            <person name="Liimatainen K."/>
            <person name="Lipzen A."/>
            <person name="Lukacs Z."/>
            <person name="Mihaltcheva S."/>
            <person name="Morgado L.N."/>
            <person name="Niskanen T."/>
            <person name="Noordeloos M.E."/>
            <person name="Ohm R.A."/>
            <person name="Ortiz-Santana B."/>
            <person name="Ovrebo C."/>
            <person name="Racz N."/>
            <person name="Riley R."/>
            <person name="Savchenko A."/>
            <person name="Shiryaev A."/>
            <person name="Soop K."/>
            <person name="Spirin V."/>
            <person name="Szebenyi C."/>
            <person name="Tomsovsky M."/>
            <person name="Tulloss R.E."/>
            <person name="Uehling J."/>
            <person name="Grigoriev I.V."/>
            <person name="Vagvolgyi C."/>
            <person name="Papp T."/>
            <person name="Martin F.M."/>
            <person name="Miettinen O."/>
            <person name="Hibbett D.S."/>
            <person name="Nagy L.G."/>
        </authorList>
    </citation>
    <scope>NUCLEOTIDE SEQUENCE [LARGE SCALE GENOMIC DNA]</scope>
    <source>
        <strain evidence="2 3">HHB13444</strain>
    </source>
</reference>
<proteinExistence type="predicted"/>
<protein>
    <submittedName>
        <fullName evidence="2">Uncharacterized protein</fullName>
    </submittedName>
</protein>
<feature type="compositionally biased region" description="Basic and acidic residues" evidence="1">
    <location>
        <begin position="168"/>
        <end position="180"/>
    </location>
</feature>
<feature type="region of interest" description="Disordered" evidence="1">
    <location>
        <begin position="28"/>
        <end position="47"/>
    </location>
</feature>
<evidence type="ECO:0000256" key="1">
    <source>
        <dbReference type="SAM" id="MobiDB-lite"/>
    </source>
</evidence>
<feature type="region of interest" description="Disordered" evidence="1">
    <location>
        <begin position="154"/>
        <end position="182"/>
    </location>
</feature>
<evidence type="ECO:0000313" key="2">
    <source>
        <dbReference type="EMBL" id="TFK78911.1"/>
    </source>
</evidence>
<evidence type="ECO:0000313" key="3">
    <source>
        <dbReference type="Proteomes" id="UP000308197"/>
    </source>
</evidence>
<dbReference type="Proteomes" id="UP000308197">
    <property type="component" value="Unassembled WGS sequence"/>
</dbReference>
<dbReference type="InParanoid" id="A0A5C3NMK0"/>